<dbReference type="EMBL" id="BGZK01002644">
    <property type="protein sequence ID" value="GBP95516.1"/>
    <property type="molecule type" value="Genomic_DNA"/>
</dbReference>
<evidence type="ECO:0000313" key="1">
    <source>
        <dbReference type="EMBL" id="GBP95516.1"/>
    </source>
</evidence>
<dbReference type="Proteomes" id="UP000299102">
    <property type="component" value="Unassembled WGS sequence"/>
</dbReference>
<keyword evidence="2" id="KW-1185">Reference proteome</keyword>
<dbReference type="PANTHER" id="PTHR46409:SF1">
    <property type="entry name" value="HTH PSQ-TYPE DOMAIN-CONTAINING PROTEIN"/>
    <property type="match status" value="1"/>
</dbReference>
<proteinExistence type="predicted"/>
<dbReference type="PANTHER" id="PTHR46409">
    <property type="entry name" value="HTH PSQ-TYPE DOMAIN-CONTAINING PROTEIN"/>
    <property type="match status" value="1"/>
</dbReference>
<sequence length="217" mass="24941">MRGKHPQLPMTGSLHELSSDIVIDKSKLRRERKTRDTLMKNQAPLNLPALYFDGRKDKTLKIVKKGTKRYKQVVIEEHVSVIKEPESIYVGTVDLLAIGCDGTVTNTGKFNGVIRLFERRLQRPLQWIICMLHLNELPLRHLFDYLDGKTSGPSTYNGPIDGEKHIRELAARRILKARSSPTTGKLPRTFEVPELNFDAKSYIDLINWQETNFDLLF</sequence>
<accession>A0A4C2A494</accession>
<evidence type="ECO:0000313" key="2">
    <source>
        <dbReference type="Proteomes" id="UP000299102"/>
    </source>
</evidence>
<organism evidence="1 2">
    <name type="scientific">Eumeta variegata</name>
    <name type="common">Bagworm moth</name>
    <name type="synonym">Eumeta japonica</name>
    <dbReference type="NCBI Taxonomy" id="151549"/>
    <lineage>
        <taxon>Eukaryota</taxon>
        <taxon>Metazoa</taxon>
        <taxon>Ecdysozoa</taxon>
        <taxon>Arthropoda</taxon>
        <taxon>Hexapoda</taxon>
        <taxon>Insecta</taxon>
        <taxon>Pterygota</taxon>
        <taxon>Neoptera</taxon>
        <taxon>Endopterygota</taxon>
        <taxon>Lepidoptera</taxon>
        <taxon>Glossata</taxon>
        <taxon>Ditrysia</taxon>
        <taxon>Tineoidea</taxon>
        <taxon>Psychidae</taxon>
        <taxon>Oiketicinae</taxon>
        <taxon>Eumeta</taxon>
    </lineage>
</organism>
<comment type="caution">
    <text evidence="1">The sequence shown here is derived from an EMBL/GenBank/DDBJ whole genome shotgun (WGS) entry which is preliminary data.</text>
</comment>
<dbReference type="OrthoDB" id="7482667at2759"/>
<dbReference type="AlphaFoldDB" id="A0A4C2A494"/>
<gene>
    <name evidence="1" type="ORF">EVAR_70524_1</name>
</gene>
<name>A0A4C2A494_EUMVA</name>
<reference evidence="1 2" key="1">
    <citation type="journal article" date="2019" name="Commun. Biol.">
        <title>The bagworm genome reveals a unique fibroin gene that provides high tensile strength.</title>
        <authorList>
            <person name="Kono N."/>
            <person name="Nakamura H."/>
            <person name="Ohtoshi R."/>
            <person name="Tomita M."/>
            <person name="Numata K."/>
            <person name="Arakawa K."/>
        </authorList>
    </citation>
    <scope>NUCLEOTIDE SEQUENCE [LARGE SCALE GENOMIC DNA]</scope>
</reference>
<protein>
    <submittedName>
        <fullName evidence="1">Uncharacterized protein</fullName>
    </submittedName>
</protein>